<accession>A0A923RMR5</accession>
<dbReference type="Proteomes" id="UP000649345">
    <property type="component" value="Unassembled WGS sequence"/>
</dbReference>
<dbReference type="SUPFAM" id="SSF160527">
    <property type="entry name" value="V-type ATPase subunit E-like"/>
    <property type="match status" value="1"/>
</dbReference>
<dbReference type="InterPro" id="IPR038495">
    <property type="entry name" value="ATPase_E_C"/>
</dbReference>
<sequence>MTTEEKLQHFTTYAMEEARHKSDVMIREYTDAMQKIFEEHQEKKRRQEELEIKTETDRLIRENNKQFSEEQIEIKRTLSKKQDELKEKLFVEVKDLLARFAETREYHQMLVNQLREAREFAGGDEVILYIDPSDAQKKFSIETEVGAPVTVSEYSFLGGTRAVLPGRNILIDNSFESKLAEAKESFQLKGGANHE</sequence>
<name>A0A923RMR5_9FIRM</name>
<dbReference type="RefSeq" id="WP_186872034.1">
    <property type="nucleotide sequence ID" value="NZ_JACOOR010000004.1"/>
</dbReference>
<organism evidence="2 3">
    <name type="scientific">Anaerosacchariphilus hominis</name>
    <dbReference type="NCBI Taxonomy" id="2763017"/>
    <lineage>
        <taxon>Bacteria</taxon>
        <taxon>Bacillati</taxon>
        <taxon>Bacillota</taxon>
        <taxon>Clostridia</taxon>
        <taxon>Lachnospirales</taxon>
        <taxon>Lachnospiraceae</taxon>
        <taxon>Anaerosacchariphilus</taxon>
    </lineage>
</organism>
<reference evidence="2" key="1">
    <citation type="submission" date="2020-08" db="EMBL/GenBank/DDBJ databases">
        <title>Genome public.</title>
        <authorList>
            <person name="Liu C."/>
            <person name="Sun Q."/>
        </authorList>
    </citation>
    <scope>NUCLEOTIDE SEQUENCE</scope>
    <source>
        <strain evidence="2">NSJ-68</strain>
    </source>
</reference>
<dbReference type="EMBL" id="JACOOR010000004">
    <property type="protein sequence ID" value="MBC5659726.1"/>
    <property type="molecule type" value="Genomic_DNA"/>
</dbReference>
<protein>
    <submittedName>
        <fullName evidence="2">ATPase</fullName>
    </submittedName>
</protein>
<dbReference type="Gene3D" id="3.30.2320.30">
    <property type="entry name" value="ATP synthase, E subunit, C-terminal"/>
    <property type="match status" value="1"/>
</dbReference>
<keyword evidence="1" id="KW-0175">Coiled coil</keyword>
<evidence type="ECO:0000256" key="1">
    <source>
        <dbReference type="SAM" id="Coils"/>
    </source>
</evidence>
<dbReference type="AlphaFoldDB" id="A0A923RMR5"/>
<comment type="caution">
    <text evidence="2">The sequence shown here is derived from an EMBL/GenBank/DDBJ whole genome shotgun (WGS) entry which is preliminary data.</text>
</comment>
<evidence type="ECO:0000313" key="2">
    <source>
        <dbReference type="EMBL" id="MBC5659726.1"/>
    </source>
</evidence>
<keyword evidence="3" id="KW-1185">Reference proteome</keyword>
<evidence type="ECO:0000313" key="3">
    <source>
        <dbReference type="Proteomes" id="UP000649345"/>
    </source>
</evidence>
<proteinExistence type="predicted"/>
<feature type="coiled-coil region" evidence="1">
    <location>
        <begin position="26"/>
        <end position="53"/>
    </location>
</feature>
<gene>
    <name evidence="2" type="ORF">H8S44_08080</name>
</gene>